<dbReference type="InterPro" id="IPR006202">
    <property type="entry name" value="Neur_chan_lig-bd"/>
</dbReference>
<accession>A0A0C2CEQ3</accession>
<dbReference type="GO" id="GO:0005230">
    <property type="term" value="F:extracellular ligand-gated monoatomic ion channel activity"/>
    <property type="evidence" value="ECO:0007669"/>
    <property type="project" value="InterPro"/>
</dbReference>
<evidence type="ECO:0000313" key="6">
    <source>
        <dbReference type="Proteomes" id="UP000054047"/>
    </source>
</evidence>
<evidence type="ECO:0000256" key="3">
    <source>
        <dbReference type="RuleBase" id="RU000687"/>
    </source>
</evidence>
<comment type="similarity">
    <text evidence="3">Belongs to the ligand-gated ion channel (TC 1.A.9) family.</text>
</comment>
<evidence type="ECO:0000259" key="4">
    <source>
        <dbReference type="Pfam" id="PF02931"/>
    </source>
</evidence>
<gene>
    <name evidence="5" type="ORF">ANCDUO_21625</name>
</gene>
<dbReference type="PROSITE" id="PS00236">
    <property type="entry name" value="NEUROTR_ION_CHANNEL"/>
    <property type="match status" value="1"/>
</dbReference>
<dbReference type="Pfam" id="PF02931">
    <property type="entry name" value="Neur_chan_LBD"/>
    <property type="match status" value="1"/>
</dbReference>
<name>A0A0C2CEQ3_9BILA</name>
<dbReference type="AlphaFoldDB" id="A0A0C2CEQ3"/>
<feature type="domain" description="Neurotransmitter-gated ion-channel ligand-binding" evidence="4">
    <location>
        <begin position="6"/>
        <end position="151"/>
    </location>
</feature>
<keyword evidence="3" id="KW-0407">Ion channel</keyword>
<evidence type="ECO:0000256" key="1">
    <source>
        <dbReference type="ARBA" id="ARBA00004141"/>
    </source>
</evidence>
<evidence type="ECO:0000313" key="5">
    <source>
        <dbReference type="EMBL" id="KIH48307.1"/>
    </source>
</evidence>
<dbReference type="GO" id="GO:0016020">
    <property type="term" value="C:membrane"/>
    <property type="evidence" value="ECO:0007669"/>
    <property type="project" value="UniProtKB-SubCell"/>
</dbReference>
<keyword evidence="3" id="KW-0813">Transport</keyword>
<proteinExistence type="inferred from homology"/>
<evidence type="ECO:0000256" key="2">
    <source>
        <dbReference type="ARBA" id="ARBA00023136"/>
    </source>
</evidence>
<feature type="non-terminal residue" evidence="5">
    <location>
        <position position="1"/>
    </location>
</feature>
<keyword evidence="3" id="KW-0406">Ion transport</keyword>
<dbReference type="SUPFAM" id="SSF63712">
    <property type="entry name" value="Nicotinic receptor ligand binding domain-like"/>
    <property type="match status" value="1"/>
</dbReference>
<dbReference type="PANTHER" id="PTHR18945">
    <property type="entry name" value="NEUROTRANSMITTER GATED ION CHANNEL"/>
    <property type="match status" value="1"/>
</dbReference>
<keyword evidence="2" id="KW-0472">Membrane</keyword>
<reference evidence="5 6" key="1">
    <citation type="submission" date="2013-12" db="EMBL/GenBank/DDBJ databases">
        <title>Draft genome of the parsitic nematode Ancylostoma duodenale.</title>
        <authorList>
            <person name="Mitreva M."/>
        </authorList>
    </citation>
    <scope>NUCLEOTIDE SEQUENCE [LARGE SCALE GENOMIC DNA]</scope>
    <source>
        <strain evidence="5 6">Zhejiang</strain>
    </source>
</reference>
<comment type="subcellular location">
    <subcellularLocation>
        <location evidence="1">Membrane</location>
        <topology evidence="1">Multi-pass membrane protein</topology>
    </subcellularLocation>
</comment>
<dbReference type="InterPro" id="IPR036734">
    <property type="entry name" value="Neur_chan_lig-bd_sf"/>
</dbReference>
<dbReference type="GO" id="GO:0004888">
    <property type="term" value="F:transmembrane signaling receptor activity"/>
    <property type="evidence" value="ECO:0007669"/>
    <property type="project" value="InterPro"/>
</dbReference>
<dbReference type="InterPro" id="IPR006201">
    <property type="entry name" value="Neur_channel"/>
</dbReference>
<dbReference type="InterPro" id="IPR018000">
    <property type="entry name" value="Neurotransmitter_ion_chnl_CS"/>
</dbReference>
<dbReference type="Proteomes" id="UP000054047">
    <property type="component" value="Unassembled WGS sequence"/>
</dbReference>
<keyword evidence="6" id="KW-1185">Reference proteome</keyword>
<sequence length="168" mass="20396">LNFLQNERQQYVSVSAWVIERWYDEFLYWDPAKYDNITEVKMHHSHIWIPDTTLYNTLVMKDDDQRRLLYAKVSTEYDKRRSYVEFLYPAIYKFHCRLYLQFFPFDSQECHMLFGSWTSDNHDIDYHSLENSVGTTNFLPSEGWSLMGTAGAWQKCLKTYLYKQVHWV</sequence>
<dbReference type="OrthoDB" id="410315at2759"/>
<dbReference type="EMBL" id="KN760738">
    <property type="protein sequence ID" value="KIH48307.1"/>
    <property type="molecule type" value="Genomic_DNA"/>
</dbReference>
<organism evidence="5 6">
    <name type="scientific">Ancylostoma duodenale</name>
    <dbReference type="NCBI Taxonomy" id="51022"/>
    <lineage>
        <taxon>Eukaryota</taxon>
        <taxon>Metazoa</taxon>
        <taxon>Ecdysozoa</taxon>
        <taxon>Nematoda</taxon>
        <taxon>Chromadorea</taxon>
        <taxon>Rhabditida</taxon>
        <taxon>Rhabditina</taxon>
        <taxon>Rhabditomorpha</taxon>
        <taxon>Strongyloidea</taxon>
        <taxon>Ancylostomatidae</taxon>
        <taxon>Ancylostomatinae</taxon>
        <taxon>Ancylostoma</taxon>
    </lineage>
</organism>
<dbReference type="Gene3D" id="2.70.170.10">
    <property type="entry name" value="Neurotransmitter-gated ion-channel ligand-binding domain"/>
    <property type="match status" value="1"/>
</dbReference>
<dbReference type="PRINTS" id="PR00252">
    <property type="entry name" value="NRIONCHANNEL"/>
</dbReference>
<protein>
    <submittedName>
        <fullName evidence="5">Neurotransmitter-gated ion-channel ligand binding domain protein</fullName>
    </submittedName>
</protein>